<keyword evidence="1" id="KW-0472">Membrane</keyword>
<keyword evidence="1" id="KW-0812">Transmembrane</keyword>
<dbReference type="RefSeq" id="WP_249736411.1">
    <property type="nucleotide sequence ID" value="NZ_JAKNCJ010000001.1"/>
</dbReference>
<reference evidence="2" key="1">
    <citation type="submission" date="2022-02" db="EMBL/GenBank/DDBJ databases">
        <authorList>
            <person name="Lee M."/>
            <person name="Kim S.-J."/>
            <person name="Jung M.-Y."/>
        </authorList>
    </citation>
    <scope>NUCLEOTIDE SEQUENCE</scope>
    <source>
        <strain evidence="2">JHP9</strain>
    </source>
</reference>
<comment type="caution">
    <text evidence="2">The sequence shown here is derived from an EMBL/GenBank/DDBJ whole genome shotgun (WGS) entry which is preliminary data.</text>
</comment>
<feature type="transmembrane region" description="Helical" evidence="1">
    <location>
        <begin position="90"/>
        <end position="110"/>
    </location>
</feature>
<organism evidence="2 3">
    <name type="scientific">Brachybacterium equifaecis</name>
    <dbReference type="NCBI Taxonomy" id="2910770"/>
    <lineage>
        <taxon>Bacteria</taxon>
        <taxon>Bacillati</taxon>
        <taxon>Actinomycetota</taxon>
        <taxon>Actinomycetes</taxon>
        <taxon>Micrococcales</taxon>
        <taxon>Dermabacteraceae</taxon>
        <taxon>Brachybacterium</taxon>
    </lineage>
</organism>
<name>A0ABT0QXS5_9MICO</name>
<feature type="transmembrane region" description="Helical" evidence="1">
    <location>
        <begin position="6"/>
        <end position="26"/>
    </location>
</feature>
<gene>
    <name evidence="2" type="ORF">Bequi_02695</name>
</gene>
<dbReference type="EMBL" id="JAKNCJ010000001">
    <property type="protein sequence ID" value="MCL6422304.1"/>
    <property type="molecule type" value="Genomic_DNA"/>
</dbReference>
<keyword evidence="3" id="KW-1185">Reference proteome</keyword>
<keyword evidence="1" id="KW-1133">Transmembrane helix</keyword>
<evidence type="ECO:0000256" key="1">
    <source>
        <dbReference type="SAM" id="Phobius"/>
    </source>
</evidence>
<sequence length="153" mass="17058">MPDSPHLVLETLALPLGAAALALALWMRRGRSPRSRFWVRDWTAQQPRRRVDAEPFFLLWWPVLGAWLGAVGIGAVLMLCGIGPANLDAVLALGGGLIAILLLAALHLASRFSPVIVPGRVNLLMTPLYPRWLREERQAERSWVREWRAGQGR</sequence>
<proteinExistence type="predicted"/>
<feature type="transmembrane region" description="Helical" evidence="1">
    <location>
        <begin position="58"/>
        <end position="84"/>
    </location>
</feature>
<accession>A0ABT0QXS5</accession>
<evidence type="ECO:0000313" key="3">
    <source>
        <dbReference type="Proteomes" id="UP001203761"/>
    </source>
</evidence>
<evidence type="ECO:0000313" key="2">
    <source>
        <dbReference type="EMBL" id="MCL6422304.1"/>
    </source>
</evidence>
<dbReference type="Proteomes" id="UP001203761">
    <property type="component" value="Unassembled WGS sequence"/>
</dbReference>
<protein>
    <submittedName>
        <fullName evidence="2">Uncharacterized protein</fullName>
    </submittedName>
</protein>